<evidence type="ECO:0000313" key="2">
    <source>
        <dbReference type="EMBL" id="KKN84833.1"/>
    </source>
</evidence>
<organism evidence="2">
    <name type="scientific">marine sediment metagenome</name>
    <dbReference type="NCBI Taxonomy" id="412755"/>
    <lineage>
        <taxon>unclassified sequences</taxon>
        <taxon>metagenomes</taxon>
        <taxon>ecological metagenomes</taxon>
    </lineage>
</organism>
<dbReference type="Gene3D" id="2.60.40.10">
    <property type="entry name" value="Immunoglobulins"/>
    <property type="match status" value="1"/>
</dbReference>
<proteinExistence type="predicted"/>
<dbReference type="InterPro" id="IPR032640">
    <property type="entry name" value="AMPK1_CBM"/>
</dbReference>
<gene>
    <name evidence="2" type="ORF">LCGC14_0284970</name>
</gene>
<dbReference type="InterPro" id="IPR014756">
    <property type="entry name" value="Ig_E-set"/>
</dbReference>
<dbReference type="InterPro" id="IPR013783">
    <property type="entry name" value="Ig-like_fold"/>
</dbReference>
<dbReference type="AlphaFoldDB" id="A0A0F9X0G6"/>
<accession>A0A0F9X0G6</accession>
<protein>
    <recommendedName>
        <fullName evidence="1">AMP-activated protein kinase glycogen-binding domain-containing protein</fullName>
    </recommendedName>
</protein>
<dbReference type="SUPFAM" id="SSF81296">
    <property type="entry name" value="E set domains"/>
    <property type="match status" value="1"/>
</dbReference>
<name>A0A0F9X0G6_9ZZZZ</name>
<dbReference type="EMBL" id="LAZR01000166">
    <property type="protein sequence ID" value="KKN84833.1"/>
    <property type="molecule type" value="Genomic_DNA"/>
</dbReference>
<sequence length="99" mass="11374">MVTVKQECVEFEFFRPQAREVYVVGDFNDWQQGHTPMERLADGHWRVRLSLPGGVFRFRYHADGEWFTDYAAFGVEPGPMGVDSVLLVPEQQRALRAAA</sequence>
<comment type="caution">
    <text evidence="2">The sequence shown here is derived from an EMBL/GenBank/DDBJ whole genome shotgun (WGS) entry which is preliminary data.</text>
</comment>
<reference evidence="2" key="1">
    <citation type="journal article" date="2015" name="Nature">
        <title>Complex archaea that bridge the gap between prokaryotes and eukaryotes.</title>
        <authorList>
            <person name="Spang A."/>
            <person name="Saw J.H."/>
            <person name="Jorgensen S.L."/>
            <person name="Zaremba-Niedzwiedzka K."/>
            <person name="Martijn J."/>
            <person name="Lind A.E."/>
            <person name="van Eijk R."/>
            <person name="Schleper C."/>
            <person name="Guy L."/>
            <person name="Ettema T.J."/>
        </authorList>
    </citation>
    <scope>NUCLEOTIDE SEQUENCE</scope>
</reference>
<dbReference type="CDD" id="cd07184">
    <property type="entry name" value="E_set_Isoamylase_like_N"/>
    <property type="match status" value="1"/>
</dbReference>
<feature type="domain" description="AMP-activated protein kinase glycogen-binding" evidence="1">
    <location>
        <begin position="15"/>
        <end position="70"/>
    </location>
</feature>
<dbReference type="Pfam" id="PF16561">
    <property type="entry name" value="AMPK1_CBM"/>
    <property type="match status" value="1"/>
</dbReference>
<evidence type="ECO:0000259" key="1">
    <source>
        <dbReference type="Pfam" id="PF16561"/>
    </source>
</evidence>